<keyword evidence="2" id="KW-1185">Reference proteome</keyword>
<dbReference type="AlphaFoldDB" id="A0A9K3NDS9"/>
<dbReference type="Gramene" id="mRNA:HanXRQr2_Chr08g0356391">
    <property type="protein sequence ID" value="CDS:HanXRQr2_Chr08g0356391.1"/>
    <property type="gene ID" value="HanXRQr2_Chr08g0356391"/>
</dbReference>
<name>A0A9K3NDS9_HELAN</name>
<protein>
    <submittedName>
        <fullName evidence="1">Uncharacterized protein</fullName>
    </submittedName>
</protein>
<proteinExistence type="predicted"/>
<organism evidence="1 2">
    <name type="scientific">Helianthus annuus</name>
    <name type="common">Common sunflower</name>
    <dbReference type="NCBI Taxonomy" id="4232"/>
    <lineage>
        <taxon>Eukaryota</taxon>
        <taxon>Viridiplantae</taxon>
        <taxon>Streptophyta</taxon>
        <taxon>Embryophyta</taxon>
        <taxon>Tracheophyta</taxon>
        <taxon>Spermatophyta</taxon>
        <taxon>Magnoliopsida</taxon>
        <taxon>eudicotyledons</taxon>
        <taxon>Gunneridae</taxon>
        <taxon>Pentapetalae</taxon>
        <taxon>asterids</taxon>
        <taxon>campanulids</taxon>
        <taxon>Asterales</taxon>
        <taxon>Asteraceae</taxon>
        <taxon>Asteroideae</taxon>
        <taxon>Heliantheae alliance</taxon>
        <taxon>Heliantheae</taxon>
        <taxon>Helianthus</taxon>
    </lineage>
</organism>
<gene>
    <name evidence="1" type="ORF">HanXRQr2_Chr08g0356391</name>
</gene>
<reference evidence="1" key="1">
    <citation type="journal article" date="2017" name="Nature">
        <title>The sunflower genome provides insights into oil metabolism, flowering and Asterid evolution.</title>
        <authorList>
            <person name="Badouin H."/>
            <person name="Gouzy J."/>
            <person name="Grassa C.J."/>
            <person name="Murat F."/>
            <person name="Staton S.E."/>
            <person name="Cottret L."/>
            <person name="Lelandais-Briere C."/>
            <person name="Owens G.L."/>
            <person name="Carrere S."/>
            <person name="Mayjonade B."/>
            <person name="Legrand L."/>
            <person name="Gill N."/>
            <person name="Kane N.C."/>
            <person name="Bowers J.E."/>
            <person name="Hubner S."/>
            <person name="Bellec A."/>
            <person name="Berard A."/>
            <person name="Berges H."/>
            <person name="Blanchet N."/>
            <person name="Boniface M.C."/>
            <person name="Brunel D."/>
            <person name="Catrice O."/>
            <person name="Chaidir N."/>
            <person name="Claudel C."/>
            <person name="Donnadieu C."/>
            <person name="Faraut T."/>
            <person name="Fievet G."/>
            <person name="Helmstetter N."/>
            <person name="King M."/>
            <person name="Knapp S.J."/>
            <person name="Lai Z."/>
            <person name="Le Paslier M.C."/>
            <person name="Lippi Y."/>
            <person name="Lorenzon L."/>
            <person name="Mandel J.R."/>
            <person name="Marage G."/>
            <person name="Marchand G."/>
            <person name="Marquand E."/>
            <person name="Bret-Mestries E."/>
            <person name="Morien E."/>
            <person name="Nambeesan S."/>
            <person name="Nguyen T."/>
            <person name="Pegot-Espagnet P."/>
            <person name="Pouilly N."/>
            <person name="Raftis F."/>
            <person name="Sallet E."/>
            <person name="Schiex T."/>
            <person name="Thomas J."/>
            <person name="Vandecasteele C."/>
            <person name="Vares D."/>
            <person name="Vear F."/>
            <person name="Vautrin S."/>
            <person name="Crespi M."/>
            <person name="Mangin B."/>
            <person name="Burke J.M."/>
            <person name="Salse J."/>
            <person name="Munos S."/>
            <person name="Vincourt P."/>
            <person name="Rieseberg L.H."/>
            <person name="Langlade N.B."/>
        </authorList>
    </citation>
    <scope>NUCLEOTIDE SEQUENCE</scope>
    <source>
        <tissue evidence="1">Leaves</tissue>
    </source>
</reference>
<reference evidence="1" key="2">
    <citation type="submission" date="2020-06" db="EMBL/GenBank/DDBJ databases">
        <title>Helianthus annuus Genome sequencing and assembly Release 2.</title>
        <authorList>
            <person name="Gouzy J."/>
            <person name="Langlade N."/>
            <person name="Munos S."/>
        </authorList>
    </citation>
    <scope>NUCLEOTIDE SEQUENCE</scope>
    <source>
        <tissue evidence="1">Leaves</tissue>
    </source>
</reference>
<evidence type="ECO:0000313" key="1">
    <source>
        <dbReference type="EMBL" id="KAF5796822.1"/>
    </source>
</evidence>
<accession>A0A9K3NDS9</accession>
<evidence type="ECO:0000313" key="2">
    <source>
        <dbReference type="Proteomes" id="UP000215914"/>
    </source>
</evidence>
<comment type="caution">
    <text evidence="1">The sequence shown here is derived from an EMBL/GenBank/DDBJ whole genome shotgun (WGS) entry which is preliminary data.</text>
</comment>
<sequence>MEDGSDGFLYCQQCGSQDDGIRATVVDDAEMPLSREVLEQDGRDEEIQRLREEITHKDYNLSVADSTIQDLNDKLHQALETTAAYEGMDVKLQRARKKLIKRGKDLVDIKTALVISKDEYSNAMAQIALLKADVDYRKAKVKFLKGKLKILRQEHQEK</sequence>
<dbReference type="EMBL" id="MNCJ02000323">
    <property type="protein sequence ID" value="KAF5796822.1"/>
    <property type="molecule type" value="Genomic_DNA"/>
</dbReference>
<dbReference type="Proteomes" id="UP000215914">
    <property type="component" value="Unassembled WGS sequence"/>
</dbReference>